<evidence type="ECO:0000256" key="7">
    <source>
        <dbReference type="ARBA" id="ARBA00022660"/>
    </source>
</evidence>
<keyword evidence="13 17" id="KW-0830">Ubiquinone</keyword>
<feature type="transmembrane region" description="Helical" evidence="17">
    <location>
        <begin position="172"/>
        <end position="194"/>
    </location>
</feature>
<keyword evidence="10 17" id="KW-0249">Electron transport</keyword>
<feature type="transmembrane region" description="Helical" evidence="17">
    <location>
        <begin position="300"/>
        <end position="323"/>
    </location>
</feature>
<feature type="transmembrane region" description="Helical" evidence="17">
    <location>
        <begin position="275"/>
        <end position="293"/>
    </location>
</feature>
<dbReference type="GO" id="GO:0042773">
    <property type="term" value="P:ATP synthesis coupled electron transport"/>
    <property type="evidence" value="ECO:0007669"/>
    <property type="project" value="InterPro"/>
</dbReference>
<feature type="transmembrane region" description="Helical" evidence="17">
    <location>
        <begin position="57"/>
        <end position="79"/>
    </location>
</feature>
<dbReference type="EMBL" id="MH574908">
    <property type="protein sequence ID" value="QBA96088.1"/>
    <property type="molecule type" value="Genomic_DNA"/>
</dbReference>
<feature type="transmembrane region" description="Helical" evidence="17">
    <location>
        <begin position="377"/>
        <end position="400"/>
    </location>
</feature>
<evidence type="ECO:0000256" key="2">
    <source>
        <dbReference type="ARBA" id="ARBA00004225"/>
    </source>
</evidence>
<dbReference type="GO" id="GO:0008137">
    <property type="term" value="F:NADH dehydrogenase (ubiquinone) activity"/>
    <property type="evidence" value="ECO:0007669"/>
    <property type="project" value="UniProtKB-UniRule"/>
</dbReference>
<evidence type="ECO:0000259" key="19">
    <source>
        <dbReference type="Pfam" id="PF01059"/>
    </source>
</evidence>
<keyword evidence="12 17" id="KW-0520">NAD</keyword>
<proteinExistence type="inferred from homology"/>
<sequence>MMKLMFMLVMLIYMCGFKKNKFYYLSMNLLMILFYLILSLNFNNYYMMIYSGLGLDLISSSLVLLTLWIFMLVVLTSWFLDNSNYYYILILLSVVLIFSFSVLNFFMFYIFFEISLIPVYLIIMGWGYQPERVKASFYMFIYTLIFSLPFLFMLFILFCLNKSLNFIFLDKFLFNSLSLIWGVVYFFMFMGFFVKLPLFMVHSWLPKAHVEAPVSGSMILAAVMLKLGGYGVIRLLPLMNWMFILINDLVICLCFVGILMLSATCVRLYDMKIIVAYSSVVHMGMMLVGMLLMNKVSAAGGFLMMISHGLCSSGMFLMVNFFYDRYHSRNIYIIKGGGMLNSSLMLLWFLLCVDNMGAPISLNLLSEVYIVLTILKWSKLILIMLIFCMFFSALYNLYLFSFSSHGKECSLVGKINNNNILEYFLLLMHLIPLNLLILKVNLLY</sequence>
<feature type="transmembrane region" description="Helical" evidence="17">
    <location>
        <begin position="110"/>
        <end position="128"/>
    </location>
</feature>
<evidence type="ECO:0000256" key="9">
    <source>
        <dbReference type="ARBA" id="ARBA00022967"/>
    </source>
</evidence>
<keyword evidence="6 17" id="KW-0813">Transport</keyword>
<keyword evidence="9" id="KW-1278">Translocase</keyword>
<evidence type="ECO:0000259" key="18">
    <source>
        <dbReference type="Pfam" id="PF00361"/>
    </source>
</evidence>
<organism evidence="20">
    <name type="scientific">Encyrtus infelix</name>
    <dbReference type="NCBI Taxonomy" id="355422"/>
    <lineage>
        <taxon>Eukaryota</taxon>
        <taxon>Metazoa</taxon>
        <taxon>Ecdysozoa</taxon>
        <taxon>Arthropoda</taxon>
        <taxon>Hexapoda</taxon>
        <taxon>Insecta</taxon>
        <taxon>Pterygota</taxon>
        <taxon>Neoptera</taxon>
        <taxon>Endopterygota</taxon>
        <taxon>Hymenoptera</taxon>
        <taxon>Apocrita</taxon>
        <taxon>Proctotrupomorpha</taxon>
        <taxon>Chalcidoidea</taxon>
        <taxon>Encyrtidae</taxon>
        <taxon>Encyrtinae</taxon>
        <taxon>Encyrtus</taxon>
    </lineage>
</organism>
<accession>A0A411FRF9</accession>
<keyword evidence="11 17" id="KW-1133">Transmembrane helix</keyword>
<gene>
    <name evidence="20" type="primary">ND4</name>
</gene>
<evidence type="ECO:0000256" key="4">
    <source>
        <dbReference type="ARBA" id="ARBA00012944"/>
    </source>
</evidence>
<evidence type="ECO:0000313" key="21">
    <source>
        <dbReference type="EMBL" id="QBA96101.1"/>
    </source>
</evidence>
<evidence type="ECO:0000256" key="10">
    <source>
        <dbReference type="ARBA" id="ARBA00022982"/>
    </source>
</evidence>
<comment type="similarity">
    <text evidence="3 17">Belongs to the complex I subunit 4 family.</text>
</comment>
<name>A0A411FRF9_9HYME</name>
<dbReference type="InterPro" id="IPR001750">
    <property type="entry name" value="ND/Mrp_TM"/>
</dbReference>
<dbReference type="EC" id="7.1.1.2" evidence="4 17"/>
<dbReference type="AlphaFoldDB" id="A0A411FRF9"/>
<evidence type="ECO:0000256" key="6">
    <source>
        <dbReference type="ARBA" id="ARBA00022448"/>
    </source>
</evidence>
<dbReference type="PANTHER" id="PTHR43507:SF20">
    <property type="entry name" value="NADH-UBIQUINONE OXIDOREDUCTASE CHAIN 4"/>
    <property type="match status" value="1"/>
</dbReference>
<feature type="domain" description="NADH:ubiquinone oxidoreductase chain 4 N-terminal" evidence="19">
    <location>
        <begin position="1"/>
        <end position="97"/>
    </location>
</feature>
<keyword evidence="7 17" id="KW-0679">Respiratory chain</keyword>
<reference evidence="21" key="1">
    <citation type="submission" date="2018-08" db="EMBL/GenBank/DDBJ databases">
        <title>The complete mitochondrial genome of Encyrtus infelix (Insecta: Hymenoptera:Encyrtidae).</title>
        <authorList>
            <person name="Xiong M."/>
            <person name="Zhang Y.-Z."/>
        </authorList>
    </citation>
    <scope>NUCLEOTIDE SEQUENCE</scope>
</reference>
<dbReference type="InterPro" id="IPR000260">
    <property type="entry name" value="NADH4_N"/>
</dbReference>
<dbReference type="Pfam" id="PF00361">
    <property type="entry name" value="Proton_antipo_M"/>
    <property type="match status" value="1"/>
</dbReference>
<keyword evidence="15 17" id="KW-0472">Membrane</keyword>
<dbReference type="GO" id="GO:0048039">
    <property type="term" value="F:ubiquinone binding"/>
    <property type="evidence" value="ECO:0007669"/>
    <property type="project" value="TreeGrafter"/>
</dbReference>
<evidence type="ECO:0000256" key="12">
    <source>
        <dbReference type="ARBA" id="ARBA00023027"/>
    </source>
</evidence>
<comment type="function">
    <text evidence="1">Core subunit of the mitochondrial membrane respiratory chain NADH dehydrogenase (Complex I) that is believed to belong to the minimal assembly required for catalysis. Complex I functions in the transfer of electrons from NADH to the respiratory chain. The immediate electron acceptor for the enzyme is believed to be ubiquinone.</text>
</comment>
<dbReference type="GO" id="GO:0003954">
    <property type="term" value="F:NADH dehydrogenase activity"/>
    <property type="evidence" value="ECO:0007669"/>
    <property type="project" value="TreeGrafter"/>
</dbReference>
<protein>
    <recommendedName>
        <fullName evidence="5 17">NADH-ubiquinone oxidoreductase chain 4</fullName>
        <ecNumber evidence="4 17">7.1.1.2</ecNumber>
    </recommendedName>
</protein>
<evidence type="ECO:0000313" key="20">
    <source>
        <dbReference type="EMBL" id="QBA96088.1"/>
    </source>
</evidence>
<dbReference type="CTD" id="4538"/>
<dbReference type="InterPro" id="IPR003918">
    <property type="entry name" value="NADH_UbQ_OxRdtase"/>
</dbReference>
<evidence type="ECO:0000256" key="15">
    <source>
        <dbReference type="ARBA" id="ARBA00023136"/>
    </source>
</evidence>
<evidence type="ECO:0000256" key="5">
    <source>
        <dbReference type="ARBA" id="ARBA00021006"/>
    </source>
</evidence>
<evidence type="ECO:0000256" key="13">
    <source>
        <dbReference type="ARBA" id="ARBA00023075"/>
    </source>
</evidence>
<evidence type="ECO:0000256" key="16">
    <source>
        <dbReference type="ARBA" id="ARBA00049551"/>
    </source>
</evidence>
<feature type="transmembrane region" description="Helical" evidence="17">
    <location>
        <begin position="85"/>
        <end position="103"/>
    </location>
</feature>
<feature type="domain" description="NADH:quinone oxidoreductase/Mrp antiporter transmembrane" evidence="18">
    <location>
        <begin position="104"/>
        <end position="389"/>
    </location>
</feature>
<evidence type="ECO:0000256" key="17">
    <source>
        <dbReference type="RuleBase" id="RU003297"/>
    </source>
</evidence>
<evidence type="ECO:0000256" key="14">
    <source>
        <dbReference type="ARBA" id="ARBA00023128"/>
    </source>
</evidence>
<geneLocation type="mitochondrion" evidence="20"/>
<keyword evidence="14 17" id="KW-0496">Mitochondrion</keyword>
<feature type="transmembrane region" description="Helical" evidence="17">
    <location>
        <begin position="27"/>
        <end position="45"/>
    </location>
</feature>
<dbReference type="PRINTS" id="PR01437">
    <property type="entry name" value="NUOXDRDTASE4"/>
</dbReference>
<feature type="transmembrane region" description="Helical" evidence="17">
    <location>
        <begin position="214"/>
        <end position="233"/>
    </location>
</feature>
<dbReference type="GO" id="GO:0015990">
    <property type="term" value="P:electron transport coupled proton transport"/>
    <property type="evidence" value="ECO:0007669"/>
    <property type="project" value="TreeGrafter"/>
</dbReference>
<dbReference type="GeneID" id="39338959"/>
<evidence type="ECO:0000256" key="8">
    <source>
        <dbReference type="ARBA" id="ARBA00022692"/>
    </source>
</evidence>
<dbReference type="EMBL" id="MH729198">
    <property type="protein sequence ID" value="QBA96101.1"/>
    <property type="molecule type" value="Genomic_DNA"/>
</dbReference>
<dbReference type="PANTHER" id="PTHR43507">
    <property type="entry name" value="NADH-UBIQUINONE OXIDOREDUCTASE CHAIN 4"/>
    <property type="match status" value="1"/>
</dbReference>
<feature type="transmembrane region" description="Helical" evidence="17">
    <location>
        <begin position="245"/>
        <end position="269"/>
    </location>
</feature>
<dbReference type="GO" id="GO:0031966">
    <property type="term" value="C:mitochondrial membrane"/>
    <property type="evidence" value="ECO:0007669"/>
    <property type="project" value="UniProtKB-SubCell"/>
</dbReference>
<dbReference type="RefSeq" id="YP_009565386.1">
    <property type="nucleotide sequence ID" value="NC_041176.1"/>
</dbReference>
<reference evidence="20" key="2">
    <citation type="journal article" date="2019" name="Mitochondrial DNA Part B Resour">
        <title>The complete mitochondrial genome of Encyrtus infelix (Hymenoptera: Encyrtidae).</title>
        <authorList>
            <person name="Xiong M."/>
            <person name="Zhou Q.-S."/>
            <person name="Zhang Y.-Z."/>
        </authorList>
    </citation>
    <scope>NUCLEOTIDE SEQUENCE</scope>
</reference>
<comment type="function">
    <text evidence="17">Core subunit of the mitochondrial membrane respiratory chain NADH dehydrogenase (Complex I) which catalyzes electron transfer from NADH through the respiratory chain, using ubiquinone as an electron acceptor. Essential for the catalytic activity and assembly of complex I.</text>
</comment>
<evidence type="ECO:0000256" key="3">
    <source>
        <dbReference type="ARBA" id="ARBA00009025"/>
    </source>
</evidence>
<feature type="transmembrane region" description="Helical" evidence="17">
    <location>
        <begin position="420"/>
        <end position="438"/>
    </location>
</feature>
<keyword evidence="8 17" id="KW-0812">Transmembrane</keyword>
<evidence type="ECO:0000256" key="1">
    <source>
        <dbReference type="ARBA" id="ARBA00003257"/>
    </source>
</evidence>
<dbReference type="Pfam" id="PF01059">
    <property type="entry name" value="Oxidored_q5_N"/>
    <property type="match status" value="1"/>
</dbReference>
<feature type="transmembrane region" description="Helical" evidence="17">
    <location>
        <begin position="343"/>
        <end position="365"/>
    </location>
</feature>
<feature type="transmembrane region" description="Helical" evidence="17">
    <location>
        <begin position="140"/>
        <end position="160"/>
    </location>
</feature>
<comment type="subcellular location">
    <subcellularLocation>
        <location evidence="2 17">Mitochondrion membrane</location>
        <topology evidence="2 17">Multi-pass membrane protein</topology>
    </subcellularLocation>
</comment>
<comment type="catalytic activity">
    <reaction evidence="16 17">
        <text>a ubiquinone + NADH + 5 H(+)(in) = a ubiquinol + NAD(+) + 4 H(+)(out)</text>
        <dbReference type="Rhea" id="RHEA:29091"/>
        <dbReference type="Rhea" id="RHEA-COMP:9565"/>
        <dbReference type="Rhea" id="RHEA-COMP:9566"/>
        <dbReference type="ChEBI" id="CHEBI:15378"/>
        <dbReference type="ChEBI" id="CHEBI:16389"/>
        <dbReference type="ChEBI" id="CHEBI:17976"/>
        <dbReference type="ChEBI" id="CHEBI:57540"/>
        <dbReference type="ChEBI" id="CHEBI:57945"/>
        <dbReference type="EC" id="7.1.1.2"/>
    </reaction>
</comment>
<evidence type="ECO:0000256" key="11">
    <source>
        <dbReference type="ARBA" id="ARBA00022989"/>
    </source>
</evidence>